<evidence type="ECO:0000259" key="5">
    <source>
        <dbReference type="PROSITE" id="PS51193"/>
    </source>
</evidence>
<evidence type="ECO:0000256" key="3">
    <source>
        <dbReference type="ARBA" id="ARBA00022840"/>
    </source>
</evidence>
<name>A0ABW5ZKC0_9BACL</name>
<dbReference type="InterPro" id="IPR045028">
    <property type="entry name" value="DinG/Rad3-like"/>
</dbReference>
<dbReference type="EMBL" id="JBHUPG010000027">
    <property type="protein sequence ID" value="MFD2912957.1"/>
    <property type="molecule type" value="Genomic_DNA"/>
</dbReference>
<protein>
    <submittedName>
        <fullName evidence="6">ATP-dependent DNA helicase</fullName>
        <ecNumber evidence="6">3.6.4.12</ecNumber>
    </submittedName>
</protein>
<evidence type="ECO:0000256" key="4">
    <source>
        <dbReference type="ARBA" id="ARBA00038058"/>
    </source>
</evidence>
<dbReference type="SMART" id="SM00487">
    <property type="entry name" value="DEXDc"/>
    <property type="match status" value="1"/>
</dbReference>
<dbReference type="PROSITE" id="PS51193">
    <property type="entry name" value="HELICASE_ATP_BIND_2"/>
    <property type="match status" value="1"/>
</dbReference>
<dbReference type="PANTHER" id="PTHR11472">
    <property type="entry name" value="DNA REPAIR DEAD HELICASE RAD3/XP-D SUBFAMILY MEMBER"/>
    <property type="match status" value="1"/>
</dbReference>
<dbReference type="Gene3D" id="3.40.50.300">
    <property type="entry name" value="P-loop containing nucleotide triphosphate hydrolases"/>
    <property type="match status" value="2"/>
</dbReference>
<reference evidence="7" key="1">
    <citation type="journal article" date="2019" name="Int. J. Syst. Evol. Microbiol.">
        <title>The Global Catalogue of Microorganisms (GCM) 10K type strain sequencing project: providing services to taxonomists for standard genome sequencing and annotation.</title>
        <authorList>
            <consortium name="The Broad Institute Genomics Platform"/>
            <consortium name="The Broad Institute Genome Sequencing Center for Infectious Disease"/>
            <person name="Wu L."/>
            <person name="Ma J."/>
        </authorList>
    </citation>
    <scope>NUCLEOTIDE SEQUENCE [LARGE SCALE GENOMIC DNA]</scope>
    <source>
        <strain evidence="7">KCTC 13528</strain>
    </source>
</reference>
<evidence type="ECO:0000313" key="6">
    <source>
        <dbReference type="EMBL" id="MFD2912957.1"/>
    </source>
</evidence>
<gene>
    <name evidence="6" type="ORF">ACFS5P_13810</name>
</gene>
<comment type="similarity">
    <text evidence="4">Belongs to the helicase family. DinG subfamily.</text>
</comment>
<keyword evidence="3" id="KW-0067">ATP-binding</keyword>
<dbReference type="RefSeq" id="WP_204727657.1">
    <property type="nucleotide sequence ID" value="NZ_JAFBDK010000001.1"/>
</dbReference>
<keyword evidence="7" id="KW-1185">Reference proteome</keyword>
<dbReference type="PANTHER" id="PTHR11472:SF57">
    <property type="entry name" value="ATP-DEPENDENT HELICASE YPVA-RELATED"/>
    <property type="match status" value="1"/>
</dbReference>
<dbReference type="EC" id="3.6.4.12" evidence="6"/>
<proteinExistence type="inferred from homology"/>
<evidence type="ECO:0000256" key="1">
    <source>
        <dbReference type="ARBA" id="ARBA00022741"/>
    </source>
</evidence>
<dbReference type="Pfam" id="PF13307">
    <property type="entry name" value="Helicase_C_2"/>
    <property type="match status" value="1"/>
</dbReference>
<dbReference type="SUPFAM" id="SSF52540">
    <property type="entry name" value="P-loop containing nucleoside triphosphate hydrolases"/>
    <property type="match status" value="3"/>
</dbReference>
<accession>A0ABW5ZKC0</accession>
<organism evidence="6 7">
    <name type="scientific">Jeotgalibacillus terrae</name>
    <dbReference type="NCBI Taxonomy" id="587735"/>
    <lineage>
        <taxon>Bacteria</taxon>
        <taxon>Bacillati</taxon>
        <taxon>Bacillota</taxon>
        <taxon>Bacilli</taxon>
        <taxon>Bacillales</taxon>
        <taxon>Caryophanaceae</taxon>
        <taxon>Jeotgalibacillus</taxon>
    </lineage>
</organism>
<comment type="caution">
    <text evidence="6">The sequence shown here is derived from an EMBL/GenBank/DDBJ whole genome shotgun (WGS) entry which is preliminary data.</text>
</comment>
<dbReference type="InterPro" id="IPR006555">
    <property type="entry name" value="ATP-dep_Helicase_C"/>
</dbReference>
<evidence type="ECO:0000313" key="7">
    <source>
        <dbReference type="Proteomes" id="UP001597561"/>
    </source>
</evidence>
<dbReference type="Proteomes" id="UP001597561">
    <property type="component" value="Unassembled WGS sequence"/>
</dbReference>
<evidence type="ECO:0000256" key="2">
    <source>
        <dbReference type="ARBA" id="ARBA00022801"/>
    </source>
</evidence>
<keyword evidence="6" id="KW-0347">Helicase</keyword>
<dbReference type="InterPro" id="IPR027417">
    <property type="entry name" value="P-loop_NTPase"/>
</dbReference>
<feature type="domain" description="Helicase ATP-binding" evidence="5">
    <location>
        <begin position="29"/>
        <end position="303"/>
    </location>
</feature>
<dbReference type="SMART" id="SM00491">
    <property type="entry name" value="HELICc2"/>
    <property type="match status" value="1"/>
</dbReference>
<dbReference type="InterPro" id="IPR014001">
    <property type="entry name" value="Helicase_ATP-bd"/>
</dbReference>
<keyword evidence="2 6" id="KW-0378">Hydrolase</keyword>
<sequence length="637" mass="73090">MKSKSLPFPITSDQSFYEALGDWIGDVFYDILPEKGLELRDEQIFMAFQLEQAYKNKSVIFAEAGVGTGKTIAYLLYAVAYARYTGKPAIISCADETLIEQLVKPTGDIKKIEQMLDMQIDVRLAKSREQYLCLKKLDDADKRTEDEAIEDVYLQLPEFVYGAGSMSSFYPYGDRKEYPYLDDEQWQAVNYDSLQDCLSCDVRHRCGQTLHREYYRQAGDLIVCSHDFYMEHIWTKDSRIREGQLPLLPEASSVIFDEGHLLEYAAQKALTYKTSLQSMEKVLSKLSANDVREKTLHLIDSILELHDDWFSLISGSADRSSERMKINKTDQLIKTSATLKKSIDQLLEELVFESELYVIDEYDLKISEEYLETVLFSLKLLAEDDNAIIWLEESFDDERLVIMPRMVEEILREEVFSKKLPFIFSSATLSVDEDFTYLASSLGIDDYTSFTVESPYEYDEVMKITIYLEDPDKTDTISKIVNHNDGGSLILFNNREDQDLFRFTNMIENKQLLFEGDEEISSLVEKFQEDATSVLASLNLWEGLDVPGISLKHVVVDSLPFPPDDPVFEAKRNHAADPLTEVDLPYMLLRLQQGVGRLIRSSADSGHISIFLTTEEEQWIPAIKKILPVTPEIISYD</sequence>
<keyword evidence="1" id="KW-0547">Nucleotide-binding</keyword>
<dbReference type="InterPro" id="IPR014013">
    <property type="entry name" value="Helic_SF1/SF2_ATP-bd_DinG/Rad3"/>
</dbReference>
<dbReference type="GO" id="GO:0003678">
    <property type="term" value="F:DNA helicase activity"/>
    <property type="evidence" value="ECO:0007669"/>
    <property type="project" value="UniProtKB-EC"/>
</dbReference>
<dbReference type="GO" id="GO:0016787">
    <property type="term" value="F:hydrolase activity"/>
    <property type="evidence" value="ECO:0007669"/>
    <property type="project" value="UniProtKB-KW"/>
</dbReference>